<protein>
    <recommendedName>
        <fullName evidence="12">Cardiolipin synthase</fullName>
        <ecNumber evidence="12">2.7.8.-</ecNumber>
    </recommendedName>
</protein>
<dbReference type="EC" id="2.7.8.-" evidence="12"/>
<evidence type="ECO:0000256" key="8">
    <source>
        <dbReference type="ARBA" id="ARBA00023098"/>
    </source>
</evidence>
<evidence type="ECO:0000256" key="12">
    <source>
        <dbReference type="NCBIfam" id="TIGR04265"/>
    </source>
</evidence>
<keyword evidence="16" id="KW-1185">Reference proteome</keyword>
<dbReference type="CDD" id="cd09158">
    <property type="entry name" value="PLDc_EcCLS_like_2"/>
    <property type="match status" value="1"/>
</dbReference>
<evidence type="ECO:0000256" key="10">
    <source>
        <dbReference type="ARBA" id="ARBA00023209"/>
    </source>
</evidence>
<reference evidence="15 16" key="1">
    <citation type="journal article" date="2017" name="Environ. Microbiol.">
        <title>Genomic and physiological analyses of 'Reinekea forsetii' reveal a versatile opportunistic lifestyle during spring algae blooms.</title>
        <authorList>
            <person name="Avci B."/>
            <person name="Hahnke R.L."/>
            <person name="Chafee M."/>
            <person name="Fischer T."/>
            <person name="Gruber-Vodicka H."/>
            <person name="Tegetmeyer H.E."/>
            <person name="Harder J."/>
            <person name="Fuchs B.M."/>
            <person name="Amann R.I."/>
            <person name="Teeling H."/>
        </authorList>
    </citation>
    <scope>NUCLEOTIDE SEQUENCE [LARGE SCALE GENOMIC DNA]</scope>
    <source>
        <strain evidence="15 16">Hel1_31_D35</strain>
    </source>
</reference>
<dbReference type="GO" id="GO:0008808">
    <property type="term" value="F:cardiolipin synthase activity"/>
    <property type="evidence" value="ECO:0007669"/>
    <property type="project" value="UniProtKB-UniRule"/>
</dbReference>
<evidence type="ECO:0000256" key="9">
    <source>
        <dbReference type="ARBA" id="ARBA00023136"/>
    </source>
</evidence>
<organism evidence="15 16">
    <name type="scientific">Reinekea forsetii</name>
    <dbReference type="NCBI Taxonomy" id="1336806"/>
    <lineage>
        <taxon>Bacteria</taxon>
        <taxon>Pseudomonadati</taxon>
        <taxon>Pseudomonadota</taxon>
        <taxon>Gammaproteobacteria</taxon>
        <taxon>Oceanospirillales</taxon>
        <taxon>Saccharospirillaceae</taxon>
        <taxon>Reinekea</taxon>
    </lineage>
</organism>
<evidence type="ECO:0000256" key="5">
    <source>
        <dbReference type="ARBA" id="ARBA00022692"/>
    </source>
</evidence>
<evidence type="ECO:0000256" key="3">
    <source>
        <dbReference type="ARBA" id="ARBA00022516"/>
    </source>
</evidence>
<sequence>MRWDWLGSLGLLVYVTALVALSLRILLKRRPLGSTLAWLLLVYTLPILGIFCYLLLGEHYLGRMRAERAKRQYQFYSLWLQRILSTQRALLPPQQSLGPVMELTRSSIGMPALSCSQWALFDAADGLFESLKVDIDQAQTVIFLEFYILDDQGQVVNILAALAAASQRGVQVHLMLDSVGSHRFLRSQRCQRLIRAGVQVLEVLYANVLRMSLRRQDLRQHRKLIAIDNRIAYTGSMNLADPAFFNAHMGVGSWVDIMVKIQGDIAKLVQGTLVFDWEMETGVRLADSLANPTFAERHANLMQLLPSGPALDEEILLQVLLTAIHNARQRIVLTTPYFVPDESLLQALKSAGKRGLDVTVIVPRKNNSKLAQYAGRSFYQELLLAGVVIRRFTDGLLHTKTVIVDDHLVLIGSVNLDMRSIWLNFEATLVVDDVAFCEQVRAITDGYCRRSEQLLLSDWHQRPVYQRVAESLAQLASPLL</sequence>
<keyword evidence="4 15" id="KW-0808">Transferase</keyword>
<dbReference type="SMART" id="SM00155">
    <property type="entry name" value="PLDc"/>
    <property type="match status" value="2"/>
</dbReference>
<keyword evidence="2" id="KW-1003">Cell membrane</keyword>
<keyword evidence="10" id="KW-0594">Phospholipid biosynthesis</keyword>
<evidence type="ECO:0000313" key="15">
    <source>
        <dbReference type="EMBL" id="ATX75511.1"/>
    </source>
</evidence>
<keyword evidence="3" id="KW-0444">Lipid biosynthesis</keyword>
<dbReference type="OrthoDB" id="9762009at2"/>
<dbReference type="KEGG" id="rfo:REIFOR_00334"/>
<gene>
    <name evidence="15" type="ORF">REIFOR_00334</name>
</gene>
<evidence type="ECO:0000256" key="11">
    <source>
        <dbReference type="ARBA" id="ARBA00023264"/>
    </source>
</evidence>
<dbReference type="Proteomes" id="UP000229757">
    <property type="component" value="Chromosome"/>
</dbReference>
<feature type="domain" description="PLD phosphodiesterase" evidence="14">
    <location>
        <begin position="393"/>
        <end position="420"/>
    </location>
</feature>
<dbReference type="PANTHER" id="PTHR21248">
    <property type="entry name" value="CARDIOLIPIN SYNTHASE"/>
    <property type="match status" value="1"/>
</dbReference>
<evidence type="ECO:0000259" key="14">
    <source>
        <dbReference type="PROSITE" id="PS50035"/>
    </source>
</evidence>
<keyword evidence="9 13" id="KW-0472">Membrane</keyword>
<dbReference type="AlphaFoldDB" id="A0A2K8KNP6"/>
<dbReference type="InterPro" id="IPR022924">
    <property type="entry name" value="Cardiolipin_synthase"/>
</dbReference>
<feature type="domain" description="PLD phosphodiesterase" evidence="14">
    <location>
        <begin position="216"/>
        <end position="243"/>
    </location>
</feature>
<comment type="subcellular location">
    <subcellularLocation>
        <location evidence="1">Cell membrane</location>
        <topology evidence="1">Multi-pass membrane protein</topology>
    </subcellularLocation>
</comment>
<dbReference type="InterPro" id="IPR027379">
    <property type="entry name" value="CLS_N"/>
</dbReference>
<name>A0A2K8KNP6_9GAMM</name>
<proteinExistence type="predicted"/>
<dbReference type="SUPFAM" id="SSF56024">
    <property type="entry name" value="Phospholipase D/nuclease"/>
    <property type="match status" value="2"/>
</dbReference>
<dbReference type="InterPro" id="IPR001736">
    <property type="entry name" value="PLipase_D/transphosphatidylase"/>
</dbReference>
<keyword evidence="7 13" id="KW-1133">Transmembrane helix</keyword>
<dbReference type="InterPro" id="IPR025202">
    <property type="entry name" value="PLD-like_dom"/>
</dbReference>
<dbReference type="Gene3D" id="3.30.870.10">
    <property type="entry name" value="Endonuclease Chain A"/>
    <property type="match status" value="2"/>
</dbReference>
<evidence type="ECO:0000256" key="7">
    <source>
        <dbReference type="ARBA" id="ARBA00022989"/>
    </source>
</evidence>
<dbReference type="RefSeq" id="WP_100255909.1">
    <property type="nucleotide sequence ID" value="NZ_CP011797.1"/>
</dbReference>
<evidence type="ECO:0000256" key="4">
    <source>
        <dbReference type="ARBA" id="ARBA00022679"/>
    </source>
</evidence>
<dbReference type="GO" id="GO:0005886">
    <property type="term" value="C:plasma membrane"/>
    <property type="evidence" value="ECO:0007669"/>
    <property type="project" value="UniProtKB-SubCell"/>
</dbReference>
<keyword evidence="11" id="KW-1208">Phospholipid metabolism</keyword>
<evidence type="ECO:0000256" key="1">
    <source>
        <dbReference type="ARBA" id="ARBA00004651"/>
    </source>
</evidence>
<keyword evidence="8" id="KW-0443">Lipid metabolism</keyword>
<dbReference type="Pfam" id="PF13396">
    <property type="entry name" value="PLDc_N"/>
    <property type="match status" value="1"/>
</dbReference>
<evidence type="ECO:0000256" key="6">
    <source>
        <dbReference type="ARBA" id="ARBA00022737"/>
    </source>
</evidence>
<feature type="transmembrane region" description="Helical" evidence="13">
    <location>
        <begin position="6"/>
        <end position="27"/>
    </location>
</feature>
<evidence type="ECO:0000313" key="16">
    <source>
        <dbReference type="Proteomes" id="UP000229757"/>
    </source>
</evidence>
<keyword evidence="6" id="KW-0677">Repeat</keyword>
<evidence type="ECO:0000256" key="13">
    <source>
        <dbReference type="SAM" id="Phobius"/>
    </source>
</evidence>
<dbReference type="GO" id="GO:0032049">
    <property type="term" value="P:cardiolipin biosynthetic process"/>
    <property type="evidence" value="ECO:0007669"/>
    <property type="project" value="UniProtKB-UniRule"/>
</dbReference>
<dbReference type="PROSITE" id="PS50035">
    <property type="entry name" value="PLD"/>
    <property type="match status" value="2"/>
</dbReference>
<evidence type="ECO:0000256" key="2">
    <source>
        <dbReference type="ARBA" id="ARBA00022475"/>
    </source>
</evidence>
<dbReference type="PANTHER" id="PTHR21248:SF22">
    <property type="entry name" value="PHOSPHOLIPASE D"/>
    <property type="match status" value="1"/>
</dbReference>
<dbReference type="Pfam" id="PF13091">
    <property type="entry name" value="PLDc_2"/>
    <property type="match status" value="2"/>
</dbReference>
<keyword evidence="5 13" id="KW-0812">Transmembrane</keyword>
<dbReference type="NCBIfam" id="TIGR04265">
    <property type="entry name" value="bac_cardiolipin"/>
    <property type="match status" value="1"/>
</dbReference>
<feature type="transmembrane region" description="Helical" evidence="13">
    <location>
        <begin position="36"/>
        <end position="56"/>
    </location>
</feature>
<accession>A0A2K8KNP6</accession>
<dbReference type="EMBL" id="CP011797">
    <property type="protein sequence ID" value="ATX75511.1"/>
    <property type="molecule type" value="Genomic_DNA"/>
</dbReference>